<evidence type="ECO:0000256" key="1">
    <source>
        <dbReference type="ARBA" id="ARBA00022618"/>
    </source>
</evidence>
<dbReference type="GO" id="GO:0016567">
    <property type="term" value="P:protein ubiquitination"/>
    <property type="evidence" value="ECO:0007669"/>
    <property type="project" value="TreeGrafter"/>
</dbReference>
<evidence type="ECO:0000313" key="11">
    <source>
        <dbReference type="Proteomes" id="UP000813444"/>
    </source>
</evidence>
<dbReference type="InterPro" id="IPR011990">
    <property type="entry name" value="TPR-like_helical_dom_sf"/>
</dbReference>
<reference evidence="10" key="1">
    <citation type="journal article" date="2021" name="Nat. Commun.">
        <title>Genetic determinants of endophytism in the Arabidopsis root mycobiome.</title>
        <authorList>
            <person name="Mesny F."/>
            <person name="Miyauchi S."/>
            <person name="Thiergart T."/>
            <person name="Pickel B."/>
            <person name="Atanasova L."/>
            <person name="Karlsson M."/>
            <person name="Huettel B."/>
            <person name="Barry K.W."/>
            <person name="Haridas S."/>
            <person name="Chen C."/>
            <person name="Bauer D."/>
            <person name="Andreopoulos W."/>
            <person name="Pangilinan J."/>
            <person name="LaButti K."/>
            <person name="Riley R."/>
            <person name="Lipzen A."/>
            <person name="Clum A."/>
            <person name="Drula E."/>
            <person name="Henrissat B."/>
            <person name="Kohler A."/>
            <person name="Grigoriev I.V."/>
            <person name="Martin F.M."/>
            <person name="Hacquard S."/>
        </authorList>
    </citation>
    <scope>NUCLEOTIDE SEQUENCE</scope>
    <source>
        <strain evidence="10">MPI-CAGE-CH-0235</strain>
    </source>
</reference>
<keyword evidence="11" id="KW-1185">Reference proteome</keyword>
<keyword evidence="6" id="KW-0131">Cell cycle</keyword>
<evidence type="ECO:0000313" key="10">
    <source>
        <dbReference type="EMBL" id="KAH7318479.1"/>
    </source>
</evidence>
<dbReference type="Pfam" id="PF13181">
    <property type="entry name" value="TPR_8"/>
    <property type="match status" value="2"/>
</dbReference>
<dbReference type="InterPro" id="IPR019734">
    <property type="entry name" value="TPR_rpt"/>
</dbReference>
<dbReference type="PANTHER" id="PTHR12558:SF10">
    <property type="entry name" value="CELL DIVISION CYCLE PROTEIN 23 HOMOLOG"/>
    <property type="match status" value="1"/>
</dbReference>
<dbReference type="OrthoDB" id="10262026at2759"/>
<feature type="region of interest" description="Disordered" evidence="8">
    <location>
        <begin position="575"/>
        <end position="601"/>
    </location>
</feature>
<proteinExistence type="predicted"/>
<evidence type="ECO:0000256" key="6">
    <source>
        <dbReference type="ARBA" id="ARBA00023306"/>
    </source>
</evidence>
<feature type="repeat" description="TPR" evidence="7">
    <location>
        <begin position="370"/>
        <end position="403"/>
    </location>
</feature>
<evidence type="ECO:0000256" key="2">
    <source>
        <dbReference type="ARBA" id="ARBA00022737"/>
    </source>
</evidence>
<dbReference type="EMBL" id="JAGPNK010000007">
    <property type="protein sequence ID" value="KAH7318479.1"/>
    <property type="molecule type" value="Genomic_DNA"/>
</dbReference>
<dbReference type="Gene3D" id="1.25.40.10">
    <property type="entry name" value="Tetratricopeptide repeat domain"/>
    <property type="match status" value="3"/>
</dbReference>
<dbReference type="GO" id="GO:0051301">
    <property type="term" value="P:cell division"/>
    <property type="evidence" value="ECO:0007669"/>
    <property type="project" value="UniProtKB-KW"/>
</dbReference>
<name>A0A8K0SRF6_9HYPO</name>
<dbReference type="PANTHER" id="PTHR12558">
    <property type="entry name" value="CELL DIVISION CYCLE 16,23,27"/>
    <property type="match status" value="1"/>
</dbReference>
<keyword evidence="4" id="KW-0833">Ubl conjugation pathway</keyword>
<keyword evidence="1" id="KW-0132">Cell division</keyword>
<evidence type="ECO:0000256" key="4">
    <source>
        <dbReference type="ARBA" id="ARBA00022786"/>
    </source>
</evidence>
<evidence type="ECO:0000256" key="8">
    <source>
        <dbReference type="SAM" id="MobiDB-lite"/>
    </source>
</evidence>
<dbReference type="Pfam" id="PF04049">
    <property type="entry name" value="ANAPC8"/>
    <property type="match status" value="1"/>
</dbReference>
<protein>
    <submittedName>
        <fullName evidence="10">Anaphase promoting complex subunit 8</fullName>
    </submittedName>
</protein>
<feature type="repeat" description="TPR" evidence="7">
    <location>
        <begin position="404"/>
        <end position="437"/>
    </location>
</feature>
<dbReference type="Pfam" id="PF13414">
    <property type="entry name" value="TPR_11"/>
    <property type="match status" value="1"/>
</dbReference>
<evidence type="ECO:0000256" key="3">
    <source>
        <dbReference type="ARBA" id="ARBA00022776"/>
    </source>
</evidence>
<gene>
    <name evidence="10" type="ORF">B0I35DRAFT_409367</name>
</gene>
<feature type="domain" description="Cdc23" evidence="9">
    <location>
        <begin position="10"/>
        <end position="309"/>
    </location>
</feature>
<dbReference type="GO" id="GO:0005680">
    <property type="term" value="C:anaphase-promoting complex"/>
    <property type="evidence" value="ECO:0007669"/>
    <property type="project" value="InterPro"/>
</dbReference>
<keyword evidence="3" id="KW-0498">Mitosis</keyword>
<evidence type="ECO:0000256" key="7">
    <source>
        <dbReference type="PROSITE-ProRule" id="PRU00339"/>
    </source>
</evidence>
<feature type="repeat" description="TPR" evidence="7">
    <location>
        <begin position="438"/>
        <end position="471"/>
    </location>
</feature>
<dbReference type="SMART" id="SM00028">
    <property type="entry name" value="TPR"/>
    <property type="match status" value="6"/>
</dbReference>
<dbReference type="AlphaFoldDB" id="A0A8K0SRF6"/>
<accession>A0A8K0SRF6</accession>
<dbReference type="PROSITE" id="PS50005">
    <property type="entry name" value="TPR"/>
    <property type="match status" value="3"/>
</dbReference>
<evidence type="ECO:0000256" key="5">
    <source>
        <dbReference type="ARBA" id="ARBA00022803"/>
    </source>
</evidence>
<keyword evidence="5 7" id="KW-0802">TPR repeat</keyword>
<dbReference type="SUPFAM" id="SSF48452">
    <property type="entry name" value="TPR-like"/>
    <property type="match status" value="2"/>
</dbReference>
<dbReference type="Proteomes" id="UP000813444">
    <property type="component" value="Unassembled WGS sequence"/>
</dbReference>
<dbReference type="InterPro" id="IPR007192">
    <property type="entry name" value="APC8"/>
</dbReference>
<evidence type="ECO:0000259" key="9">
    <source>
        <dbReference type="Pfam" id="PF04049"/>
    </source>
</evidence>
<organism evidence="10 11">
    <name type="scientific">Stachybotrys elegans</name>
    <dbReference type="NCBI Taxonomy" id="80388"/>
    <lineage>
        <taxon>Eukaryota</taxon>
        <taxon>Fungi</taxon>
        <taxon>Dikarya</taxon>
        <taxon>Ascomycota</taxon>
        <taxon>Pezizomycotina</taxon>
        <taxon>Sordariomycetes</taxon>
        <taxon>Hypocreomycetidae</taxon>
        <taxon>Hypocreales</taxon>
        <taxon>Stachybotryaceae</taxon>
        <taxon>Stachybotrys</taxon>
    </lineage>
</organism>
<keyword evidence="2" id="KW-0677">Repeat</keyword>
<dbReference type="GO" id="GO:0045842">
    <property type="term" value="P:positive regulation of mitotic metaphase/anaphase transition"/>
    <property type="evidence" value="ECO:0007669"/>
    <property type="project" value="TreeGrafter"/>
</dbReference>
<dbReference type="GO" id="GO:0031145">
    <property type="term" value="P:anaphase-promoting complex-dependent catabolic process"/>
    <property type="evidence" value="ECO:0007669"/>
    <property type="project" value="TreeGrafter"/>
</dbReference>
<comment type="caution">
    <text evidence="10">The sequence shown here is derived from an EMBL/GenBank/DDBJ whole genome shotgun (WGS) entry which is preliminary data.</text>
</comment>
<sequence>MALSAQDISQLRASLQDAVIKCSERCLYQSSKWAAELLNALPETDSEHTSEAEPHTSPVYAANTDPEEAALEAKELSKYLLAKSLFDCREYDRCAAVFLPESLLTGILASHNEPLTAKSKGKSKAKATEARIGSPLPKISQKSLFLALYAKFMSGEKRKNEDSEMVMGPQDLGTVTNKQLLVVGQYLAAWFDERTTEDDEVVGSQGWLEYLYGMVLAKEKNDEKALEFLIRSVHKYTMNWGCWLEMTSLISRVEDLNRVSRHCPQNIVSYMFHVHTSLELYQQSPNLANSLEQLLSIFPTSSFLLTCNALLSYHSKDLEAAEQHFSRLLSLHPHRLDSLDHYSNILYVLNIRPKLAFLAHLCSSVDRFRPESCVVIGNYYSLLSMHEKAVQYFRRALTLDRTCLSAWTLMGHEYVELKNTHAAIESYRRAVDVNRRDYRAWYGLGQTYEMLEMHTYALWYYKKAAGLRPWDGKMWMAVGSCLENMGRERDGIKALKRALLADAYYDVGSSFGSGGDLMGSRNAIGHMDPDVLLQIAAMYDQLGDEEEAKAYMELCVAQEDGGAAADVQLGESIRIHNDSPGASEDGREARENAGGNDGTGVTAATSKARMWLARFAMRTADYVTANRLASELCHDGVEVEEAKALVREVRSRLDASGMFDPGD</sequence>